<dbReference type="RefSeq" id="WP_381497293.1">
    <property type="nucleotide sequence ID" value="NZ_JBHUOM010000001.1"/>
</dbReference>
<dbReference type="EMBL" id="JBHUOM010000001">
    <property type="protein sequence ID" value="MFD2933112.1"/>
    <property type="molecule type" value="Genomic_DNA"/>
</dbReference>
<keyword evidence="3" id="KW-1185">Reference proteome</keyword>
<evidence type="ECO:0008006" key="4">
    <source>
        <dbReference type="Google" id="ProtNLM"/>
    </source>
</evidence>
<evidence type="ECO:0000313" key="2">
    <source>
        <dbReference type="EMBL" id="MFD2933112.1"/>
    </source>
</evidence>
<reference evidence="3" key="1">
    <citation type="journal article" date="2019" name="Int. J. Syst. Evol. Microbiol.">
        <title>The Global Catalogue of Microorganisms (GCM) 10K type strain sequencing project: providing services to taxonomists for standard genome sequencing and annotation.</title>
        <authorList>
            <consortium name="The Broad Institute Genomics Platform"/>
            <consortium name="The Broad Institute Genome Sequencing Center for Infectious Disease"/>
            <person name="Wu L."/>
            <person name="Ma J."/>
        </authorList>
    </citation>
    <scope>NUCLEOTIDE SEQUENCE [LARGE SCALE GENOMIC DNA]</scope>
    <source>
        <strain evidence="3">KCTC 52490</strain>
    </source>
</reference>
<proteinExistence type="predicted"/>
<organism evidence="2 3">
    <name type="scientific">Spirosoma flavum</name>
    <dbReference type="NCBI Taxonomy" id="2048557"/>
    <lineage>
        <taxon>Bacteria</taxon>
        <taxon>Pseudomonadati</taxon>
        <taxon>Bacteroidota</taxon>
        <taxon>Cytophagia</taxon>
        <taxon>Cytophagales</taxon>
        <taxon>Cytophagaceae</taxon>
        <taxon>Spirosoma</taxon>
    </lineage>
</organism>
<protein>
    <recommendedName>
        <fullName evidence="4">Lipoprotein</fullName>
    </recommendedName>
</protein>
<comment type="caution">
    <text evidence="2">The sequence shown here is derived from an EMBL/GenBank/DDBJ whole genome shotgun (WGS) entry which is preliminary data.</text>
</comment>
<feature type="region of interest" description="Disordered" evidence="1">
    <location>
        <begin position="74"/>
        <end position="102"/>
    </location>
</feature>
<dbReference type="PROSITE" id="PS51257">
    <property type="entry name" value="PROKAR_LIPOPROTEIN"/>
    <property type="match status" value="1"/>
</dbReference>
<evidence type="ECO:0000256" key="1">
    <source>
        <dbReference type="SAM" id="MobiDB-lite"/>
    </source>
</evidence>
<evidence type="ECO:0000313" key="3">
    <source>
        <dbReference type="Proteomes" id="UP001597512"/>
    </source>
</evidence>
<dbReference type="Proteomes" id="UP001597512">
    <property type="component" value="Unassembled WGS sequence"/>
</dbReference>
<gene>
    <name evidence="2" type="ORF">ACFS25_04920</name>
</gene>
<accession>A0ABW6AFB1</accession>
<sequence length="159" mass="17582">MRNNLTICLLILVIGCKSRSSEQATNGSAETQTSEKTTASTTPDTLCFQKIMSRDTTTLQLVINGEQATGYLDSKPYEKDRARGPFQGTINGSKIGGDWQRSGEGTTQPYTLDFTLQGDTISWHEGERIERQGKWVLKSLNTGYQNVLAKINCSKSPLR</sequence>
<name>A0ABW6AFB1_9BACT</name>